<accession>A0A4W3HYP5</accession>
<dbReference type="InterPro" id="IPR001245">
    <property type="entry name" value="Ser-Thr/Tyr_kinase_cat_dom"/>
</dbReference>
<dbReference type="AlphaFoldDB" id="A0A4W3HYP5"/>
<dbReference type="CDD" id="cd01670">
    <property type="entry name" value="Death"/>
    <property type="match status" value="1"/>
</dbReference>
<dbReference type="PROSITE" id="PS50011">
    <property type="entry name" value="PROTEIN_KINASE_DOM"/>
    <property type="match status" value="1"/>
</dbReference>
<dbReference type="RefSeq" id="XP_007902892.2">
    <property type="nucleotide sequence ID" value="XM_007904701.2"/>
</dbReference>
<evidence type="ECO:0000313" key="4">
    <source>
        <dbReference type="Proteomes" id="UP000314986"/>
    </source>
</evidence>
<feature type="domain" description="Protein kinase" evidence="1">
    <location>
        <begin position="19"/>
        <end position="290"/>
    </location>
</feature>
<evidence type="ECO:0000259" key="2">
    <source>
        <dbReference type="PROSITE" id="PS50017"/>
    </source>
</evidence>
<dbReference type="InterPro" id="IPR000719">
    <property type="entry name" value="Prot_kinase_dom"/>
</dbReference>
<dbReference type="Pfam" id="PF07714">
    <property type="entry name" value="PK_Tyr_Ser-Thr"/>
    <property type="match status" value="1"/>
</dbReference>
<dbReference type="OMA" id="PSRSNSX"/>
<organism evidence="3 4">
    <name type="scientific">Callorhinchus milii</name>
    <name type="common">Ghost shark</name>
    <dbReference type="NCBI Taxonomy" id="7868"/>
    <lineage>
        <taxon>Eukaryota</taxon>
        <taxon>Metazoa</taxon>
        <taxon>Chordata</taxon>
        <taxon>Craniata</taxon>
        <taxon>Vertebrata</taxon>
        <taxon>Chondrichthyes</taxon>
        <taxon>Holocephali</taxon>
        <taxon>Chimaeriformes</taxon>
        <taxon>Callorhinchidae</taxon>
        <taxon>Callorhinchus</taxon>
    </lineage>
</organism>
<dbReference type="GO" id="GO:0031349">
    <property type="term" value="P:positive regulation of defense response"/>
    <property type="evidence" value="ECO:0007669"/>
    <property type="project" value="UniProtKB-ARBA"/>
</dbReference>
<reference evidence="4" key="1">
    <citation type="journal article" date="2006" name="Science">
        <title>Ancient noncoding elements conserved in the human genome.</title>
        <authorList>
            <person name="Venkatesh B."/>
            <person name="Kirkness E.F."/>
            <person name="Loh Y.H."/>
            <person name="Halpern A.L."/>
            <person name="Lee A.P."/>
            <person name="Johnson J."/>
            <person name="Dandona N."/>
            <person name="Viswanathan L.D."/>
            <person name="Tay A."/>
            <person name="Venter J.C."/>
            <person name="Strausberg R.L."/>
            <person name="Brenner S."/>
        </authorList>
    </citation>
    <scope>NUCLEOTIDE SEQUENCE [LARGE SCALE GENOMIC DNA]</scope>
</reference>
<sequence length="447" mass="51016">MSTESQASEFAGIPFDHLIYEKRPIASGGYGVVYKAEHKNWGIPLAIKFTHLDRPISASDKSAMLKEANKLHKAQFEYVLRLYGVSERHLENGLSSLGIVTELAENGSLDRFIQRSGVPWALRLRFVYEIALGMNYLHHLNPPLLHCDLKPANILLNKDYHVKIADFGMAEWRRITQQYSSKENKGGTLNYIAPEYLKNINTRADVKIDVYSFAIVMWEIMTERKPYEHAVGSDAVSLGVKRGQRPDIKAIPKNKPSVHHLVSLMERCWHQIPGERPSFADCIRYLKPTQPSDRDVRAAIQSLTQEDMCCVDADPCPEEPGSLTESKESISKLRKPVQETRRKSLELIPDVRRKETLQGPDVMITSLESLELAESLGKDWKSLARHLSLTEVDIEMIDYNYEQDGLVEKGYQTVQMWQQHQGKKATRAILVSCLQMIDRQDLLDIFK</sequence>
<dbReference type="GO" id="GO:0045087">
    <property type="term" value="P:innate immune response"/>
    <property type="evidence" value="ECO:0007669"/>
    <property type="project" value="TreeGrafter"/>
</dbReference>
<reference evidence="3" key="4">
    <citation type="submission" date="2025-08" db="UniProtKB">
        <authorList>
            <consortium name="Ensembl"/>
        </authorList>
    </citation>
    <scope>IDENTIFICATION</scope>
</reference>
<dbReference type="GO" id="GO:0043123">
    <property type="term" value="P:positive regulation of canonical NF-kappaB signal transduction"/>
    <property type="evidence" value="ECO:0007669"/>
    <property type="project" value="UniProtKB-ARBA"/>
</dbReference>
<dbReference type="OrthoDB" id="4062651at2759"/>
<dbReference type="SUPFAM" id="SSF47986">
    <property type="entry name" value="DEATH domain"/>
    <property type="match status" value="1"/>
</dbReference>
<dbReference type="GeneTree" id="ENSGT00940000156113"/>
<dbReference type="SUPFAM" id="SSF56112">
    <property type="entry name" value="Protein kinase-like (PK-like)"/>
    <property type="match status" value="1"/>
</dbReference>
<dbReference type="SMART" id="SM00220">
    <property type="entry name" value="S_TKc"/>
    <property type="match status" value="1"/>
</dbReference>
<dbReference type="InterPro" id="IPR000488">
    <property type="entry name" value="Death_dom"/>
</dbReference>
<dbReference type="STRING" id="7868.ENSCMIP00000014089"/>
<reference evidence="4" key="2">
    <citation type="journal article" date="2007" name="PLoS Biol.">
        <title>Survey sequencing and comparative analysis of the elephant shark (Callorhinchus milii) genome.</title>
        <authorList>
            <person name="Venkatesh B."/>
            <person name="Kirkness E.F."/>
            <person name="Loh Y.H."/>
            <person name="Halpern A.L."/>
            <person name="Lee A.P."/>
            <person name="Johnson J."/>
            <person name="Dandona N."/>
            <person name="Viswanathan L.D."/>
            <person name="Tay A."/>
            <person name="Venter J.C."/>
            <person name="Strausberg R.L."/>
            <person name="Brenner S."/>
        </authorList>
    </citation>
    <scope>NUCLEOTIDE SEQUENCE [LARGE SCALE GENOMIC DNA]</scope>
</reference>
<feature type="domain" description="Death" evidence="2">
    <location>
        <begin position="372"/>
        <end position="447"/>
    </location>
</feature>
<dbReference type="Gene3D" id="1.10.510.10">
    <property type="entry name" value="Transferase(Phosphotransferase) domain 1"/>
    <property type="match status" value="1"/>
</dbReference>
<reference evidence="4" key="3">
    <citation type="journal article" date="2014" name="Nature">
        <title>Elephant shark genome provides unique insights into gnathostome evolution.</title>
        <authorList>
            <consortium name="International Elephant Shark Genome Sequencing Consortium"/>
            <person name="Venkatesh B."/>
            <person name="Lee A.P."/>
            <person name="Ravi V."/>
            <person name="Maurya A.K."/>
            <person name="Lian M.M."/>
            <person name="Swann J.B."/>
            <person name="Ohta Y."/>
            <person name="Flajnik M.F."/>
            <person name="Sutoh Y."/>
            <person name="Kasahara M."/>
            <person name="Hoon S."/>
            <person name="Gangu V."/>
            <person name="Roy S.W."/>
            <person name="Irimia M."/>
            <person name="Korzh V."/>
            <person name="Kondrychyn I."/>
            <person name="Lim Z.W."/>
            <person name="Tay B.H."/>
            <person name="Tohari S."/>
            <person name="Kong K.W."/>
            <person name="Ho S."/>
            <person name="Lorente-Galdos B."/>
            <person name="Quilez J."/>
            <person name="Marques-Bonet T."/>
            <person name="Raney B.J."/>
            <person name="Ingham P.W."/>
            <person name="Tay A."/>
            <person name="Hillier L.W."/>
            <person name="Minx P."/>
            <person name="Boehm T."/>
            <person name="Wilson R.K."/>
            <person name="Brenner S."/>
            <person name="Warren W.C."/>
        </authorList>
    </citation>
    <scope>NUCLEOTIDE SEQUENCE [LARGE SCALE GENOMIC DNA]</scope>
</reference>
<keyword evidence="4" id="KW-1185">Reference proteome</keyword>
<dbReference type="GO" id="GO:0005524">
    <property type="term" value="F:ATP binding"/>
    <property type="evidence" value="ECO:0007669"/>
    <property type="project" value="InterPro"/>
</dbReference>
<proteinExistence type="predicted"/>
<dbReference type="Pfam" id="PF00531">
    <property type="entry name" value="Death"/>
    <property type="match status" value="1"/>
</dbReference>
<dbReference type="InterPro" id="IPR011009">
    <property type="entry name" value="Kinase-like_dom_sf"/>
</dbReference>
<dbReference type="InterPro" id="IPR011029">
    <property type="entry name" value="DEATH-like_dom_sf"/>
</dbReference>
<dbReference type="Ensembl" id="ENSCMIT00000014394.1">
    <property type="protein sequence ID" value="ENSCMIP00000014089.1"/>
    <property type="gene ID" value="ENSCMIG00000007021.1"/>
</dbReference>
<dbReference type="InterPro" id="IPR008271">
    <property type="entry name" value="Ser/Thr_kinase_AS"/>
</dbReference>
<dbReference type="PROSITE" id="PS00108">
    <property type="entry name" value="PROTEIN_KINASE_ST"/>
    <property type="match status" value="1"/>
</dbReference>
<dbReference type="Gene3D" id="1.10.533.10">
    <property type="entry name" value="Death Domain, Fas"/>
    <property type="match status" value="1"/>
</dbReference>
<dbReference type="InParanoid" id="A0A4W3HYP5"/>
<dbReference type="GO" id="GO:0004706">
    <property type="term" value="F:JUN kinase kinase kinase activity"/>
    <property type="evidence" value="ECO:0007669"/>
    <property type="project" value="TreeGrafter"/>
</dbReference>
<gene>
    <name evidence="3" type="primary">LOC103185937</name>
</gene>
<evidence type="ECO:0000259" key="1">
    <source>
        <dbReference type="PROSITE" id="PS50011"/>
    </source>
</evidence>
<dbReference type="GO" id="GO:0071345">
    <property type="term" value="P:cellular response to cytokine stimulus"/>
    <property type="evidence" value="ECO:0007669"/>
    <property type="project" value="UniProtKB-ARBA"/>
</dbReference>
<protein>
    <submittedName>
        <fullName evidence="3">Receptor-interacting serine/threonine-protein kinase 2-like</fullName>
    </submittedName>
</protein>
<dbReference type="KEGG" id="cmk:103185937"/>
<dbReference type="InterPro" id="IPR051681">
    <property type="entry name" value="Ser/Thr_Kinases-Pseudokinases"/>
</dbReference>
<dbReference type="PANTHER" id="PTHR44329:SF9">
    <property type="entry name" value="RECEPTOR-INTERACTING SERINE_THREONINE-PROTEIN KINASE 2"/>
    <property type="match status" value="1"/>
</dbReference>
<reference evidence="3" key="5">
    <citation type="submission" date="2025-09" db="UniProtKB">
        <authorList>
            <consortium name="Ensembl"/>
        </authorList>
    </citation>
    <scope>IDENTIFICATION</scope>
</reference>
<evidence type="ECO:0000313" key="3">
    <source>
        <dbReference type="Ensembl" id="ENSCMIP00000014089.1"/>
    </source>
</evidence>
<dbReference type="PANTHER" id="PTHR44329">
    <property type="entry name" value="SERINE/THREONINE-PROTEIN KINASE TNNI3K-RELATED"/>
    <property type="match status" value="1"/>
</dbReference>
<name>A0A4W3HYP5_CALMI</name>
<dbReference type="GeneID" id="103185937"/>
<dbReference type="GO" id="GO:0009893">
    <property type="term" value="P:positive regulation of metabolic process"/>
    <property type="evidence" value="ECO:0007669"/>
    <property type="project" value="UniProtKB-ARBA"/>
</dbReference>
<dbReference type="PROSITE" id="PS50017">
    <property type="entry name" value="DEATH_DOMAIN"/>
    <property type="match status" value="1"/>
</dbReference>
<dbReference type="Proteomes" id="UP000314986">
    <property type="component" value="Unassembled WGS sequence"/>
</dbReference>